<dbReference type="EMBL" id="BHZE01000004">
    <property type="protein sequence ID" value="GCD77128.1"/>
    <property type="molecule type" value="Genomic_DNA"/>
</dbReference>
<dbReference type="Proteomes" id="UP000286715">
    <property type="component" value="Unassembled WGS sequence"/>
</dbReference>
<keyword evidence="2" id="KW-0732">Signal</keyword>
<gene>
    <name evidence="3" type="ORF">JCM31826_06100</name>
</gene>
<comment type="caution">
    <text evidence="3">The sequence shown here is derived from an EMBL/GenBank/DDBJ whole genome shotgun (WGS) entry which is preliminary data.</text>
</comment>
<evidence type="ECO:0000256" key="1">
    <source>
        <dbReference type="SAM" id="MobiDB-lite"/>
    </source>
</evidence>
<organism evidence="3 4">
    <name type="scientific">Thermaurantimonas aggregans</name>
    <dbReference type="NCBI Taxonomy" id="2173829"/>
    <lineage>
        <taxon>Bacteria</taxon>
        <taxon>Pseudomonadati</taxon>
        <taxon>Bacteroidota</taxon>
        <taxon>Flavobacteriia</taxon>
        <taxon>Flavobacteriales</taxon>
        <taxon>Schleiferiaceae</taxon>
        <taxon>Thermaurantimonas</taxon>
    </lineage>
</organism>
<name>A0A401XJG3_9FLAO</name>
<evidence type="ECO:0000256" key="2">
    <source>
        <dbReference type="SAM" id="SignalP"/>
    </source>
</evidence>
<feature type="signal peptide" evidence="2">
    <location>
        <begin position="1"/>
        <end position="39"/>
    </location>
</feature>
<sequence length="89" mass="9828">MYKEKKCYYFCSSLLITLKLRVMKKINLFLAALAMVAFVACNNAKEETAQEETQTTEEVATEEPAQEEAAETAEADSAAEAETPAAEQK</sequence>
<evidence type="ECO:0000313" key="3">
    <source>
        <dbReference type="EMBL" id="GCD77128.1"/>
    </source>
</evidence>
<evidence type="ECO:0008006" key="5">
    <source>
        <dbReference type="Google" id="ProtNLM"/>
    </source>
</evidence>
<feature type="compositionally biased region" description="Acidic residues" evidence="1">
    <location>
        <begin position="59"/>
        <end position="79"/>
    </location>
</feature>
<feature type="chain" id="PRO_5019059600" description="Lipoprotein" evidence="2">
    <location>
        <begin position="40"/>
        <end position="89"/>
    </location>
</feature>
<feature type="region of interest" description="Disordered" evidence="1">
    <location>
        <begin position="47"/>
        <end position="89"/>
    </location>
</feature>
<evidence type="ECO:0000313" key="4">
    <source>
        <dbReference type="Proteomes" id="UP000286715"/>
    </source>
</evidence>
<protein>
    <recommendedName>
        <fullName evidence="5">Lipoprotein</fullName>
    </recommendedName>
</protein>
<reference evidence="3 4" key="1">
    <citation type="submission" date="2018-11" db="EMBL/GenBank/DDBJ databases">
        <title>Schleiferia aggregans sp. nov., a moderately thermophilic heterotrophic bacterium isolated from microbial mats at a terrestrial hot spring.</title>
        <authorList>
            <person name="Iino T."/>
            <person name="Ohkuma M."/>
            <person name="Haruta S."/>
        </authorList>
    </citation>
    <scope>NUCLEOTIDE SEQUENCE [LARGE SCALE GENOMIC DNA]</scope>
    <source>
        <strain evidence="3 4">LA</strain>
    </source>
</reference>
<proteinExistence type="predicted"/>
<accession>A0A401XJG3</accession>
<feature type="compositionally biased region" description="Low complexity" evidence="1">
    <location>
        <begin position="80"/>
        <end position="89"/>
    </location>
</feature>
<dbReference type="AlphaFoldDB" id="A0A401XJG3"/>
<keyword evidence="4" id="KW-1185">Reference proteome</keyword>